<dbReference type="GO" id="GO:0009636">
    <property type="term" value="P:response to toxic substance"/>
    <property type="evidence" value="ECO:0007669"/>
    <property type="project" value="UniProtKB-ARBA"/>
</dbReference>
<dbReference type="Gene3D" id="3.40.30.10">
    <property type="entry name" value="Glutaredoxin"/>
    <property type="match status" value="1"/>
</dbReference>
<comment type="similarity">
    <text evidence="1">Belongs to the GST superfamily. Phi family.</text>
</comment>
<dbReference type="EC" id="2.5.1.18" evidence="2"/>
<feature type="domain" description="GST N-terminal" evidence="5">
    <location>
        <begin position="1"/>
        <end position="85"/>
    </location>
</feature>
<dbReference type="SFLD" id="SFLDG01154">
    <property type="entry name" value="Main.5:_Phi-like"/>
    <property type="match status" value="1"/>
</dbReference>
<dbReference type="PANTHER" id="PTHR43900">
    <property type="entry name" value="GLUTATHIONE S-TRANSFERASE RHO"/>
    <property type="match status" value="1"/>
</dbReference>
<dbReference type="GO" id="GO:0043295">
    <property type="term" value="F:glutathione binding"/>
    <property type="evidence" value="ECO:0007669"/>
    <property type="project" value="TreeGrafter"/>
</dbReference>
<dbReference type="PROSITE" id="PS50404">
    <property type="entry name" value="GST_NTER"/>
    <property type="match status" value="1"/>
</dbReference>
<dbReference type="InterPro" id="IPR004045">
    <property type="entry name" value="Glutathione_S-Trfase_N"/>
</dbReference>
<feature type="domain" description="GST C-terminal" evidence="6">
    <location>
        <begin position="91"/>
        <end position="215"/>
    </location>
</feature>
<comment type="caution">
    <text evidence="7">The sequence shown here is derived from an EMBL/GenBank/DDBJ whole genome shotgun (WGS) entry which is preliminary data.</text>
</comment>
<dbReference type="SUPFAM" id="SSF47616">
    <property type="entry name" value="GST C-terminal domain-like"/>
    <property type="match status" value="1"/>
</dbReference>
<evidence type="ECO:0000259" key="6">
    <source>
        <dbReference type="PROSITE" id="PS50405"/>
    </source>
</evidence>
<evidence type="ECO:0000256" key="2">
    <source>
        <dbReference type="ARBA" id="ARBA00012452"/>
    </source>
</evidence>
<dbReference type="InterPro" id="IPR036249">
    <property type="entry name" value="Thioredoxin-like_sf"/>
</dbReference>
<accession>A0AAW0FMF2</accession>
<sequence>MTIHIYGVTFSTCTRRVAAVAKEVGVEYVLHPIDFSKGEHKAPAFLEHQPFGQVPYIVDDANDNFELYESRAIGRYLVQQYGAKSGLIPTDAKKLAKFEQAASVEASNFDVHAATIAFEKVFAPMLGLTANEETLAKHVGLLNAKLEAYEVILSKSKYLAGDEITLADIFHLPYGYVVANAGFADTLVNEKRPNVTRWWNEIVSRPAWQAVKDGA</sequence>
<organism evidence="7 8">
    <name type="scientific">Cerrena zonata</name>
    <dbReference type="NCBI Taxonomy" id="2478898"/>
    <lineage>
        <taxon>Eukaryota</taxon>
        <taxon>Fungi</taxon>
        <taxon>Dikarya</taxon>
        <taxon>Basidiomycota</taxon>
        <taxon>Agaricomycotina</taxon>
        <taxon>Agaricomycetes</taxon>
        <taxon>Polyporales</taxon>
        <taxon>Cerrenaceae</taxon>
        <taxon>Cerrena</taxon>
    </lineage>
</organism>
<comment type="catalytic activity">
    <reaction evidence="4">
        <text>RX + glutathione = an S-substituted glutathione + a halide anion + H(+)</text>
        <dbReference type="Rhea" id="RHEA:16437"/>
        <dbReference type="ChEBI" id="CHEBI:15378"/>
        <dbReference type="ChEBI" id="CHEBI:16042"/>
        <dbReference type="ChEBI" id="CHEBI:17792"/>
        <dbReference type="ChEBI" id="CHEBI:57925"/>
        <dbReference type="ChEBI" id="CHEBI:90779"/>
        <dbReference type="EC" id="2.5.1.18"/>
    </reaction>
</comment>
<dbReference type="SFLD" id="SFLDG00358">
    <property type="entry name" value="Main_(cytGST)"/>
    <property type="match status" value="1"/>
</dbReference>
<proteinExistence type="inferred from homology"/>
<dbReference type="PROSITE" id="PS50405">
    <property type="entry name" value="GST_CTER"/>
    <property type="match status" value="1"/>
</dbReference>
<dbReference type="InterPro" id="IPR004046">
    <property type="entry name" value="GST_C"/>
</dbReference>
<dbReference type="GO" id="GO:0005737">
    <property type="term" value="C:cytoplasm"/>
    <property type="evidence" value="ECO:0007669"/>
    <property type="project" value="TreeGrafter"/>
</dbReference>
<reference evidence="7 8" key="1">
    <citation type="submission" date="2022-09" db="EMBL/GenBank/DDBJ databases">
        <authorList>
            <person name="Palmer J.M."/>
        </authorList>
    </citation>
    <scope>NUCLEOTIDE SEQUENCE [LARGE SCALE GENOMIC DNA]</scope>
    <source>
        <strain evidence="7 8">DSM 7382</strain>
    </source>
</reference>
<dbReference type="SUPFAM" id="SSF52833">
    <property type="entry name" value="Thioredoxin-like"/>
    <property type="match status" value="1"/>
</dbReference>
<evidence type="ECO:0000259" key="5">
    <source>
        <dbReference type="PROSITE" id="PS50404"/>
    </source>
</evidence>
<dbReference type="EMBL" id="JASBNA010000081">
    <property type="protein sequence ID" value="KAK7677875.1"/>
    <property type="molecule type" value="Genomic_DNA"/>
</dbReference>
<gene>
    <name evidence="7" type="ORF">QCA50_019187</name>
</gene>
<evidence type="ECO:0000256" key="1">
    <source>
        <dbReference type="ARBA" id="ARBA00010128"/>
    </source>
</evidence>
<evidence type="ECO:0000256" key="4">
    <source>
        <dbReference type="ARBA" id="ARBA00047960"/>
    </source>
</evidence>
<dbReference type="PANTHER" id="PTHR43900:SF3">
    <property type="entry name" value="GLUTATHIONE S-TRANSFERASE RHO"/>
    <property type="match status" value="1"/>
</dbReference>
<evidence type="ECO:0000256" key="3">
    <source>
        <dbReference type="ARBA" id="ARBA00022679"/>
    </source>
</evidence>
<dbReference type="Proteomes" id="UP001385951">
    <property type="component" value="Unassembled WGS sequence"/>
</dbReference>
<dbReference type="FunFam" id="1.20.1050.10:FF:000004">
    <property type="entry name" value="Glutathione S-transferase F2"/>
    <property type="match status" value="1"/>
</dbReference>
<dbReference type="GO" id="GO:0004364">
    <property type="term" value="F:glutathione transferase activity"/>
    <property type="evidence" value="ECO:0007669"/>
    <property type="project" value="UniProtKB-EC"/>
</dbReference>
<dbReference type="FunFam" id="3.40.30.10:FF:000016">
    <property type="entry name" value="Glutathione S-transferase F2"/>
    <property type="match status" value="1"/>
</dbReference>
<dbReference type="Gene3D" id="1.20.1050.10">
    <property type="match status" value="1"/>
</dbReference>
<dbReference type="GO" id="GO:0006749">
    <property type="term" value="P:glutathione metabolic process"/>
    <property type="evidence" value="ECO:0007669"/>
    <property type="project" value="TreeGrafter"/>
</dbReference>
<evidence type="ECO:0000313" key="7">
    <source>
        <dbReference type="EMBL" id="KAK7677875.1"/>
    </source>
</evidence>
<dbReference type="InterPro" id="IPR040079">
    <property type="entry name" value="Glutathione_S-Trfase"/>
</dbReference>
<dbReference type="Pfam" id="PF00043">
    <property type="entry name" value="GST_C"/>
    <property type="match status" value="1"/>
</dbReference>
<evidence type="ECO:0000313" key="8">
    <source>
        <dbReference type="Proteomes" id="UP001385951"/>
    </source>
</evidence>
<dbReference type="InterPro" id="IPR036282">
    <property type="entry name" value="Glutathione-S-Trfase_C_sf"/>
</dbReference>
<keyword evidence="8" id="KW-1185">Reference proteome</keyword>
<name>A0AAW0FMF2_9APHY</name>
<protein>
    <recommendedName>
        <fullName evidence="2">glutathione transferase</fullName>
        <ecNumber evidence="2">2.5.1.18</ecNumber>
    </recommendedName>
</protein>
<dbReference type="AlphaFoldDB" id="A0AAW0FMF2"/>
<keyword evidence="3" id="KW-0808">Transferase</keyword>
<dbReference type="InterPro" id="IPR010987">
    <property type="entry name" value="Glutathione-S-Trfase_C-like"/>
</dbReference>
<dbReference type="SFLD" id="SFLDS00019">
    <property type="entry name" value="Glutathione_Transferase_(cytos"/>
    <property type="match status" value="1"/>
</dbReference>
<dbReference type="Pfam" id="PF02798">
    <property type="entry name" value="GST_N"/>
    <property type="match status" value="1"/>
</dbReference>